<dbReference type="AlphaFoldDB" id="Q0F2A6"/>
<evidence type="ECO:0000256" key="1">
    <source>
        <dbReference type="ARBA" id="ARBA00005230"/>
    </source>
</evidence>
<name>Q0F2A6_9PROT</name>
<dbReference type="InParanoid" id="Q0F2A6"/>
<keyword evidence="3" id="KW-0678">Repressor</keyword>
<dbReference type="InterPro" id="IPR002712">
    <property type="entry name" value="CcdB"/>
</dbReference>
<dbReference type="GO" id="GO:0006276">
    <property type="term" value="P:plasmid maintenance"/>
    <property type="evidence" value="ECO:0007669"/>
    <property type="project" value="InterPro"/>
</dbReference>
<evidence type="ECO:0000256" key="5">
    <source>
        <dbReference type="ARBA" id="ARBA00023163"/>
    </source>
</evidence>
<protein>
    <recommendedName>
        <fullName evidence="2">Toxin CcdB</fullName>
    </recommendedName>
    <alternativeName>
        <fullName evidence="7">Cytotoxic protein CcdB</fullName>
    </alternativeName>
    <alternativeName>
        <fullName evidence="6">Protein LetD</fullName>
    </alternativeName>
</protein>
<dbReference type="GO" id="GO:0008657">
    <property type="term" value="F:DNA topoisomerase type II (double strand cut, ATP-hydrolyzing) inhibitor activity"/>
    <property type="evidence" value="ECO:0007669"/>
    <property type="project" value="InterPro"/>
</dbReference>
<evidence type="ECO:0000256" key="4">
    <source>
        <dbReference type="ARBA" id="ARBA00023015"/>
    </source>
</evidence>
<accession>Q0F2A6</accession>
<dbReference type="HOGENOM" id="CLU_158043_1_1_0"/>
<dbReference type="InterPro" id="IPR011067">
    <property type="entry name" value="Plasmid_toxin/cell-grow_inhib"/>
</dbReference>
<gene>
    <name evidence="8" type="ORF">SPV1_01812</name>
</gene>
<dbReference type="STRING" id="314344.AL013_01235"/>
<organism evidence="8 9">
    <name type="scientific">Mariprofundus ferrooxydans PV-1</name>
    <dbReference type="NCBI Taxonomy" id="314345"/>
    <lineage>
        <taxon>Bacteria</taxon>
        <taxon>Pseudomonadati</taxon>
        <taxon>Pseudomonadota</taxon>
        <taxon>Candidatius Mariprofundia</taxon>
        <taxon>Mariprofundales</taxon>
        <taxon>Mariprofundaceae</taxon>
        <taxon>Mariprofundus</taxon>
    </lineage>
</organism>
<evidence type="ECO:0000313" key="9">
    <source>
        <dbReference type="Proteomes" id="UP000005297"/>
    </source>
</evidence>
<dbReference type="Proteomes" id="UP000005297">
    <property type="component" value="Unassembled WGS sequence"/>
</dbReference>
<keyword evidence="4" id="KW-0805">Transcription regulation</keyword>
<reference evidence="8 9" key="1">
    <citation type="submission" date="2006-09" db="EMBL/GenBank/DDBJ databases">
        <authorList>
            <person name="Emerson D."/>
            <person name="Ferriera S."/>
            <person name="Johnson J."/>
            <person name="Kravitz S."/>
            <person name="Halpern A."/>
            <person name="Remington K."/>
            <person name="Beeson K."/>
            <person name="Tran B."/>
            <person name="Rogers Y.-H."/>
            <person name="Friedman R."/>
            <person name="Venter J.C."/>
        </authorList>
    </citation>
    <scope>NUCLEOTIDE SEQUENCE [LARGE SCALE GENOMIC DNA]</scope>
    <source>
        <strain evidence="8 9">PV-1</strain>
    </source>
</reference>
<dbReference type="SUPFAM" id="SSF50118">
    <property type="entry name" value="Cell growth inhibitor/plasmid maintenance toxic component"/>
    <property type="match status" value="1"/>
</dbReference>
<evidence type="ECO:0000256" key="6">
    <source>
        <dbReference type="ARBA" id="ARBA00029628"/>
    </source>
</evidence>
<dbReference type="EMBL" id="AATS01000002">
    <property type="protein sequence ID" value="EAU55644.1"/>
    <property type="molecule type" value="Genomic_DNA"/>
</dbReference>
<proteinExistence type="inferred from homology"/>
<dbReference type="Pfam" id="PF01845">
    <property type="entry name" value="CcdB"/>
    <property type="match status" value="1"/>
</dbReference>
<evidence type="ECO:0000256" key="7">
    <source>
        <dbReference type="ARBA" id="ARBA00033135"/>
    </source>
</evidence>
<evidence type="ECO:0000256" key="3">
    <source>
        <dbReference type="ARBA" id="ARBA00022491"/>
    </source>
</evidence>
<dbReference type="OrthoDB" id="9813510at2"/>
<sequence length="104" mass="11525">MAQFDLYRNPNPETNTYIPYLLDVQADLLDVLATRVVAPLYTLESISKPLRYLNPVLEINGERLVLSTAELAAVSAGILAEPVGNVQRYRDEVIAALDFTFTGI</sequence>
<keyword evidence="5" id="KW-0804">Transcription</keyword>
<comment type="similarity">
    <text evidence="1">Belongs to the CcdB toxin family.</text>
</comment>
<keyword evidence="9" id="KW-1185">Reference proteome</keyword>
<dbReference type="eggNOG" id="ENOG5032YCB">
    <property type="taxonomic scope" value="Bacteria"/>
</dbReference>
<comment type="caution">
    <text evidence="8">The sequence shown here is derived from an EMBL/GenBank/DDBJ whole genome shotgun (WGS) entry which is preliminary data.</text>
</comment>
<dbReference type="Gene3D" id="2.30.30.110">
    <property type="match status" value="1"/>
</dbReference>
<evidence type="ECO:0000256" key="2">
    <source>
        <dbReference type="ARBA" id="ARBA00015075"/>
    </source>
</evidence>
<evidence type="ECO:0000313" key="8">
    <source>
        <dbReference type="EMBL" id="EAU55644.1"/>
    </source>
</evidence>
<dbReference type="RefSeq" id="WP_009850663.1">
    <property type="nucleotide sequence ID" value="NZ_DS022295.1"/>
</dbReference>